<keyword evidence="2" id="KW-1185">Reference proteome</keyword>
<dbReference type="EMBL" id="JAAXOO010000002">
    <property type="protein sequence ID" value="NKY33652.1"/>
    <property type="molecule type" value="Genomic_DNA"/>
</dbReference>
<dbReference type="Proteomes" id="UP000565715">
    <property type="component" value="Unassembled WGS sequence"/>
</dbReference>
<name>A0A846XCJ4_9NOCA</name>
<gene>
    <name evidence="1" type="ORF">HGA13_11270</name>
</gene>
<sequence>MIFGLPVTDHRNIPVMTISHAHLVMQTHIDCPLTTCPLKKQARDRLIEERRLVPGDREFLGY</sequence>
<reference evidence="1 2" key="1">
    <citation type="submission" date="2020-04" db="EMBL/GenBank/DDBJ databases">
        <title>MicrobeNet Type strains.</title>
        <authorList>
            <person name="Nicholson A.C."/>
        </authorList>
    </citation>
    <scope>NUCLEOTIDE SEQUENCE [LARGE SCALE GENOMIC DNA]</scope>
    <source>
        <strain evidence="1 2">DSM 45078</strain>
    </source>
</reference>
<proteinExistence type="predicted"/>
<organism evidence="1 2">
    <name type="scientific">Nocardia speluncae</name>
    <dbReference type="NCBI Taxonomy" id="419477"/>
    <lineage>
        <taxon>Bacteria</taxon>
        <taxon>Bacillati</taxon>
        <taxon>Actinomycetota</taxon>
        <taxon>Actinomycetes</taxon>
        <taxon>Mycobacteriales</taxon>
        <taxon>Nocardiaceae</taxon>
        <taxon>Nocardia</taxon>
    </lineage>
</organism>
<comment type="caution">
    <text evidence="1">The sequence shown here is derived from an EMBL/GenBank/DDBJ whole genome shotgun (WGS) entry which is preliminary data.</text>
</comment>
<evidence type="ECO:0000313" key="1">
    <source>
        <dbReference type="EMBL" id="NKY33652.1"/>
    </source>
</evidence>
<evidence type="ECO:0000313" key="2">
    <source>
        <dbReference type="Proteomes" id="UP000565715"/>
    </source>
</evidence>
<accession>A0A846XCJ4</accession>
<dbReference type="AlphaFoldDB" id="A0A846XCJ4"/>
<protein>
    <submittedName>
        <fullName evidence="1">Uncharacterized protein</fullName>
    </submittedName>
</protein>